<sequence length="99" mass="11012">MYSISHKKSDGSFVNEEAKQKSDLLEKELEKNCSEEAAYVKVFGKDRSGYVRGMGFGVCPSQVLESTSSSSSSQFAGITLAEWNAMKSELQRAMRNFKL</sequence>
<dbReference type="EMBL" id="BT140933">
    <property type="protein sequence ID" value="AFK40728.1"/>
    <property type="molecule type" value="mRNA"/>
</dbReference>
<evidence type="ECO:0000313" key="1">
    <source>
        <dbReference type="EMBL" id="AFK40728.1"/>
    </source>
</evidence>
<accession>I3SKD6</accession>
<organism evidence="1">
    <name type="scientific">Lotus japonicus</name>
    <name type="common">Lotus corniculatus var. japonicus</name>
    <dbReference type="NCBI Taxonomy" id="34305"/>
    <lineage>
        <taxon>Eukaryota</taxon>
        <taxon>Viridiplantae</taxon>
        <taxon>Streptophyta</taxon>
        <taxon>Embryophyta</taxon>
        <taxon>Tracheophyta</taxon>
        <taxon>Spermatophyta</taxon>
        <taxon>Magnoliopsida</taxon>
        <taxon>eudicotyledons</taxon>
        <taxon>Gunneridae</taxon>
        <taxon>Pentapetalae</taxon>
        <taxon>rosids</taxon>
        <taxon>fabids</taxon>
        <taxon>Fabales</taxon>
        <taxon>Fabaceae</taxon>
        <taxon>Papilionoideae</taxon>
        <taxon>50 kb inversion clade</taxon>
        <taxon>NPAAA clade</taxon>
        <taxon>Hologalegina</taxon>
        <taxon>robinioid clade</taxon>
        <taxon>Loteae</taxon>
        <taxon>Lotus</taxon>
    </lineage>
</organism>
<reference evidence="1" key="1">
    <citation type="submission" date="2012-05" db="EMBL/GenBank/DDBJ databases">
        <authorList>
            <person name="Krishnakumar V."/>
            <person name="Cheung F."/>
            <person name="Xiao Y."/>
            <person name="Chan A."/>
            <person name="Moskal W.A."/>
            <person name="Town C.D."/>
        </authorList>
    </citation>
    <scope>NUCLEOTIDE SEQUENCE</scope>
</reference>
<proteinExistence type="evidence at transcript level"/>
<dbReference type="AlphaFoldDB" id="I3SKD6"/>
<dbReference type="Pfam" id="PF03004">
    <property type="entry name" value="Transposase_24"/>
    <property type="match status" value="1"/>
</dbReference>
<name>I3SKD6_LOTJA</name>
<protein>
    <submittedName>
        <fullName evidence="1">Uncharacterized protein</fullName>
    </submittedName>
</protein>
<dbReference type="InterPro" id="IPR004252">
    <property type="entry name" value="Probable_transposase_24"/>
</dbReference>